<protein>
    <recommendedName>
        <fullName evidence="6">Enoyl-CoA hydratase domain-containing protein 3, mitochondrial</fullName>
    </recommendedName>
</protein>
<accession>A0ABX3X1B4</accession>
<dbReference type="PANTHER" id="PTHR43602:SF1">
    <property type="entry name" value="ENOYL-COA HYDRATASE DOMAIN-CONTAINING PROTEIN 3, MITOCHONDRIAL"/>
    <property type="match status" value="1"/>
</dbReference>
<dbReference type="Gene3D" id="3.90.226.10">
    <property type="entry name" value="2-enoyl-CoA Hydratase, Chain A, domain 1"/>
    <property type="match status" value="1"/>
</dbReference>
<dbReference type="NCBIfam" id="NF006008">
    <property type="entry name" value="PRK08139.1"/>
    <property type="match status" value="1"/>
</dbReference>
<evidence type="ECO:0000256" key="4">
    <source>
        <dbReference type="ARBA" id="ARBA00023098"/>
    </source>
</evidence>
<evidence type="ECO:0000256" key="3">
    <source>
        <dbReference type="ARBA" id="ARBA00022946"/>
    </source>
</evidence>
<comment type="caution">
    <text evidence="7">The sequence shown here is derived from an EMBL/GenBank/DDBJ whole genome shotgun (WGS) entry which is preliminary data.</text>
</comment>
<gene>
    <name evidence="7" type="ORF">BST63_19045</name>
</gene>
<dbReference type="RefSeq" id="WP_018455122.1">
    <property type="nucleotide sequence ID" value="NZ_NAFJ01000114.1"/>
</dbReference>
<comment type="similarity">
    <text evidence="1">Belongs to the enoyl-CoA hydratase/isomerase family.</text>
</comment>
<comment type="function">
    <text evidence="5">May play a role in fatty acid biosynthesis and insulin sensitivity.</text>
</comment>
<reference evidence="7 8" key="1">
    <citation type="submission" date="2017-03" db="EMBL/GenBank/DDBJ databases">
        <title>Whole genome sequences of fourteen strains of Bradyrhizobium canariense and one strain of Bradyrhizobium japonicum isolated from Lupinus (Papilionoideae: Genisteae) species in Algeria.</title>
        <authorList>
            <person name="Crovadore J."/>
            <person name="Chekireb D."/>
            <person name="Brachmann A."/>
            <person name="Chablais R."/>
            <person name="Cochard B."/>
            <person name="Lefort F."/>
        </authorList>
    </citation>
    <scope>NUCLEOTIDE SEQUENCE [LARGE SCALE GENOMIC DNA]</scope>
    <source>
        <strain evidence="7 8">UBMAN05</strain>
    </source>
</reference>
<dbReference type="InterPro" id="IPR052377">
    <property type="entry name" value="Mitochondrial_ECH-domain"/>
</dbReference>
<evidence type="ECO:0000256" key="1">
    <source>
        <dbReference type="ARBA" id="ARBA00005254"/>
    </source>
</evidence>
<dbReference type="PANTHER" id="PTHR43602">
    <property type="match status" value="1"/>
</dbReference>
<keyword evidence="4" id="KW-0443">Lipid metabolism</keyword>
<evidence type="ECO:0000256" key="2">
    <source>
        <dbReference type="ARBA" id="ARBA00022832"/>
    </source>
</evidence>
<evidence type="ECO:0000313" key="8">
    <source>
        <dbReference type="Proteomes" id="UP000193884"/>
    </source>
</evidence>
<dbReference type="EMBL" id="NAFK01000164">
    <property type="protein sequence ID" value="OSJ27381.1"/>
    <property type="molecule type" value="Genomic_DNA"/>
</dbReference>
<evidence type="ECO:0000256" key="6">
    <source>
        <dbReference type="ARBA" id="ARBA00040545"/>
    </source>
</evidence>
<dbReference type="Proteomes" id="UP000193884">
    <property type="component" value="Unassembled WGS sequence"/>
</dbReference>
<dbReference type="Gene3D" id="1.10.12.10">
    <property type="entry name" value="Lyase 2-enoyl-coa Hydratase, Chain A, domain 2"/>
    <property type="match status" value="1"/>
</dbReference>
<keyword evidence="3" id="KW-0809">Transit peptide</keyword>
<evidence type="ECO:0000313" key="7">
    <source>
        <dbReference type="EMBL" id="OSJ27381.1"/>
    </source>
</evidence>
<dbReference type="InterPro" id="IPR014748">
    <property type="entry name" value="Enoyl-CoA_hydra_C"/>
</dbReference>
<keyword evidence="8" id="KW-1185">Reference proteome</keyword>
<dbReference type="Pfam" id="PF00378">
    <property type="entry name" value="ECH_1"/>
    <property type="match status" value="1"/>
</dbReference>
<organism evidence="7 8">
    <name type="scientific">Bradyrhizobium canariense</name>
    <dbReference type="NCBI Taxonomy" id="255045"/>
    <lineage>
        <taxon>Bacteria</taxon>
        <taxon>Pseudomonadati</taxon>
        <taxon>Pseudomonadota</taxon>
        <taxon>Alphaproteobacteria</taxon>
        <taxon>Hyphomicrobiales</taxon>
        <taxon>Nitrobacteraceae</taxon>
        <taxon>Bradyrhizobium</taxon>
    </lineage>
</organism>
<name>A0ABX3X1B4_9BRAD</name>
<dbReference type="InterPro" id="IPR001753">
    <property type="entry name" value="Enoyl-CoA_hydra/iso"/>
</dbReference>
<dbReference type="InterPro" id="IPR029045">
    <property type="entry name" value="ClpP/crotonase-like_dom_sf"/>
</dbReference>
<evidence type="ECO:0000256" key="5">
    <source>
        <dbReference type="ARBA" id="ARBA00037410"/>
    </source>
</evidence>
<proteinExistence type="inferred from homology"/>
<dbReference type="CDD" id="cd06558">
    <property type="entry name" value="crotonase-like"/>
    <property type="match status" value="1"/>
</dbReference>
<keyword evidence="2" id="KW-0276">Fatty acid metabolism</keyword>
<sequence length="274" mass="29283">MSVQAARAPSPQLPILLRETVGPIAVLTLNRPTARNSLSAAMIASLHAELNEIRDDKTVRGVVIAANGPAFSAGHDMKELTARRADPDRGRAFFAEMMTACSAMMQAIVHLPKPVVASVQGIATAAGCQLVASCDLAIASEAAHFATPGVDIGLFCSTPMVALSRNVPRKQAMEMLLTGEPIPAARAREIGLVNRVVAAGNERHAAIALAEQVALKSAYTVKLGKEAFYRQAEMNLADAYRYAAEVMTENMMARDAEEGIGAFIEKRTPTWRDE</sequence>
<dbReference type="SUPFAM" id="SSF52096">
    <property type="entry name" value="ClpP/crotonase"/>
    <property type="match status" value="1"/>
</dbReference>